<accession>A0A1I4DIV6</accession>
<organism evidence="1 2">
    <name type="scientific">Streptosporangium canum</name>
    <dbReference type="NCBI Taxonomy" id="324952"/>
    <lineage>
        <taxon>Bacteria</taxon>
        <taxon>Bacillati</taxon>
        <taxon>Actinomycetota</taxon>
        <taxon>Actinomycetes</taxon>
        <taxon>Streptosporangiales</taxon>
        <taxon>Streptosporangiaceae</taxon>
        <taxon>Streptosporangium</taxon>
    </lineage>
</organism>
<gene>
    <name evidence="1" type="ORF">SAMN05216275_14150</name>
</gene>
<protein>
    <submittedName>
        <fullName evidence="1">Uncharacterized protein</fullName>
    </submittedName>
</protein>
<name>A0A1I4DIV6_9ACTN</name>
<evidence type="ECO:0000313" key="1">
    <source>
        <dbReference type="EMBL" id="SFK92357.1"/>
    </source>
</evidence>
<dbReference type="AlphaFoldDB" id="A0A1I4DIV6"/>
<dbReference type="RefSeq" id="WP_093891472.1">
    <property type="nucleotide sequence ID" value="NZ_FOQY01000041.1"/>
</dbReference>
<dbReference type="Proteomes" id="UP000199111">
    <property type="component" value="Unassembled WGS sequence"/>
</dbReference>
<sequence length="70" mass="7664">MTQDHPADRTAELEQRLHEANAALACFVQMAGGQVIVPGDLFARAMQRQRLIQVDTAPGGNRTYTLEGLL</sequence>
<keyword evidence="2" id="KW-1185">Reference proteome</keyword>
<evidence type="ECO:0000313" key="2">
    <source>
        <dbReference type="Proteomes" id="UP000199111"/>
    </source>
</evidence>
<reference evidence="2" key="1">
    <citation type="submission" date="2016-10" db="EMBL/GenBank/DDBJ databases">
        <authorList>
            <person name="Varghese N."/>
            <person name="Submissions S."/>
        </authorList>
    </citation>
    <scope>NUCLEOTIDE SEQUENCE [LARGE SCALE GENOMIC DNA]</scope>
    <source>
        <strain evidence="2">CGMCC 4.2126</strain>
    </source>
</reference>
<dbReference type="GeneID" id="96302939"/>
<dbReference type="EMBL" id="FOQY01000041">
    <property type="protein sequence ID" value="SFK92357.1"/>
    <property type="molecule type" value="Genomic_DNA"/>
</dbReference>
<proteinExistence type="predicted"/>